<sequence length="521" mass="56626">MSRHDQHAQHDDHGRHDHGRHDHGLPAVARITHRFAQVGDVRVFYREAGPRDRPTLLLLHGFPSGSHQFRRLFDVLGTRFHLIAPDYPGFGHTEVPDGFPYSFDALADTVEGFVDAVGLTRFVLYAFDFGGPVGFRLAARRPEAVAGLVVQNANAYDEGLSEMARGMVAARPGVPGAREQVQRILTLAATRGQYEGGTADPASVAPDGWTLDQHFLDLPGRKEAQIDLALDYHTNVEQYPRWQEWMRTHRPPALVLWGRNDAFFPPAGAEAYLRDLPDAELHLLDTGHFALEERLPEIAPLLDRFLDRIGRNPAPQPAGAAVAPLRIAVIGASGDLGGAAAREAADRGHHVTALTSKDLDAADPAMVEQAVAGHDAVVVAVKGPDGLVPRTAQALLTALPRAGVDRLVFLGGGGTLEYEPGRRFVDAPDFPAAYLETARDQAAALDILRGSDSPLKWTYVSPPPVHLEPGPKTGRYRTEARDTPLTDSEGRSRISTGDYAAAVLDAVEQPVFVHQRFTAAY</sequence>
<keyword evidence="5" id="KW-1185">Reference proteome</keyword>
<gene>
    <name evidence="4" type="ORF">SCOCK_10219</name>
</gene>
<dbReference type="InterPro" id="IPR051340">
    <property type="entry name" value="Haloalkane_dehalogenase"/>
</dbReference>
<dbReference type="InterPro" id="IPR000073">
    <property type="entry name" value="AB_hydrolase_1"/>
</dbReference>
<dbReference type="Pfam" id="PF00561">
    <property type="entry name" value="Abhydrolase_1"/>
    <property type="match status" value="1"/>
</dbReference>
<evidence type="ECO:0000259" key="3">
    <source>
        <dbReference type="Pfam" id="PF13460"/>
    </source>
</evidence>
<feature type="region of interest" description="Disordered" evidence="1">
    <location>
        <begin position="1"/>
        <end position="23"/>
    </location>
</feature>
<dbReference type="SUPFAM" id="SSF51735">
    <property type="entry name" value="NAD(P)-binding Rossmann-fold domains"/>
    <property type="match status" value="1"/>
</dbReference>
<name>A0A9W4DJA4_9ACTN</name>
<dbReference type="Gene3D" id="3.40.50.720">
    <property type="entry name" value="NAD(P)-binding Rossmann-like Domain"/>
    <property type="match status" value="1"/>
</dbReference>
<dbReference type="Proteomes" id="UP001152519">
    <property type="component" value="Unassembled WGS sequence"/>
</dbReference>
<protein>
    <submittedName>
        <fullName evidence="4">NADH-flavin reductase</fullName>
    </submittedName>
</protein>
<comment type="caution">
    <text evidence="4">The sequence shown here is derived from an EMBL/GenBank/DDBJ whole genome shotgun (WGS) entry which is preliminary data.</text>
</comment>
<feature type="region of interest" description="Disordered" evidence="1">
    <location>
        <begin position="461"/>
        <end position="492"/>
    </location>
</feature>
<dbReference type="InterPro" id="IPR029058">
    <property type="entry name" value="AB_hydrolase_fold"/>
</dbReference>
<reference evidence="4" key="1">
    <citation type="submission" date="2021-05" db="EMBL/GenBank/DDBJ databases">
        <authorList>
            <person name="Arsene-Ploetze F."/>
        </authorList>
    </citation>
    <scope>NUCLEOTIDE SEQUENCE</scope>
    <source>
        <strain evidence="4">DSM 42138</strain>
    </source>
</reference>
<evidence type="ECO:0000256" key="1">
    <source>
        <dbReference type="SAM" id="MobiDB-lite"/>
    </source>
</evidence>
<feature type="domain" description="NAD(P)-binding" evidence="3">
    <location>
        <begin position="331"/>
        <end position="509"/>
    </location>
</feature>
<dbReference type="Pfam" id="PF13460">
    <property type="entry name" value="NAD_binding_10"/>
    <property type="match status" value="1"/>
</dbReference>
<evidence type="ECO:0000313" key="4">
    <source>
        <dbReference type="EMBL" id="CAG6390751.1"/>
    </source>
</evidence>
<dbReference type="Gene3D" id="3.40.50.1820">
    <property type="entry name" value="alpha/beta hydrolase"/>
    <property type="match status" value="1"/>
</dbReference>
<evidence type="ECO:0000313" key="5">
    <source>
        <dbReference type="Proteomes" id="UP001152519"/>
    </source>
</evidence>
<dbReference type="GO" id="GO:0004301">
    <property type="term" value="F:epoxide hydrolase activity"/>
    <property type="evidence" value="ECO:0007669"/>
    <property type="project" value="TreeGrafter"/>
</dbReference>
<dbReference type="EMBL" id="CAJSLV010000001">
    <property type="protein sequence ID" value="CAG6390751.1"/>
    <property type="molecule type" value="Genomic_DNA"/>
</dbReference>
<proteinExistence type="predicted"/>
<organism evidence="4 5">
    <name type="scientific">Actinacidiphila cocklensis</name>
    <dbReference type="NCBI Taxonomy" id="887465"/>
    <lineage>
        <taxon>Bacteria</taxon>
        <taxon>Bacillati</taxon>
        <taxon>Actinomycetota</taxon>
        <taxon>Actinomycetes</taxon>
        <taxon>Kitasatosporales</taxon>
        <taxon>Streptomycetaceae</taxon>
        <taxon>Actinacidiphila</taxon>
    </lineage>
</organism>
<dbReference type="RefSeq" id="WP_251483772.1">
    <property type="nucleotide sequence ID" value="NZ_CAJSLV010000001.1"/>
</dbReference>
<evidence type="ECO:0000259" key="2">
    <source>
        <dbReference type="Pfam" id="PF00561"/>
    </source>
</evidence>
<feature type="domain" description="AB hydrolase-1" evidence="2">
    <location>
        <begin position="54"/>
        <end position="294"/>
    </location>
</feature>
<accession>A0A9W4DJA4</accession>
<feature type="compositionally biased region" description="Basic and acidic residues" evidence="1">
    <location>
        <begin position="476"/>
        <end position="492"/>
    </location>
</feature>
<dbReference type="PRINTS" id="PR00111">
    <property type="entry name" value="ABHYDROLASE"/>
</dbReference>
<dbReference type="InterPro" id="IPR016040">
    <property type="entry name" value="NAD(P)-bd_dom"/>
</dbReference>
<dbReference type="InterPro" id="IPR036291">
    <property type="entry name" value="NAD(P)-bd_dom_sf"/>
</dbReference>
<dbReference type="PANTHER" id="PTHR42977">
    <property type="entry name" value="HYDROLASE-RELATED"/>
    <property type="match status" value="1"/>
</dbReference>
<dbReference type="PANTHER" id="PTHR42977:SF1">
    <property type="entry name" value="BLR6576 PROTEIN"/>
    <property type="match status" value="1"/>
</dbReference>
<dbReference type="SUPFAM" id="SSF53474">
    <property type="entry name" value="alpha/beta-Hydrolases"/>
    <property type="match status" value="1"/>
</dbReference>
<dbReference type="AlphaFoldDB" id="A0A9W4DJA4"/>